<comment type="caution">
    <text evidence="16">The sequence shown here is derived from an EMBL/GenBank/DDBJ whole genome shotgun (WGS) entry which is preliminary data.</text>
</comment>
<gene>
    <name evidence="16" type="ORF">WMY93_003425</name>
</gene>
<keyword evidence="13" id="KW-0395">Inflammatory response</keyword>
<comment type="similarity">
    <text evidence="2">Belongs to the Toll-like receptor family.</text>
</comment>
<dbReference type="InterPro" id="IPR000157">
    <property type="entry name" value="TIR_dom"/>
</dbReference>
<keyword evidence="12" id="KW-0325">Glycoprotein</keyword>
<evidence type="ECO:0000256" key="4">
    <source>
        <dbReference type="ARBA" id="ARBA00022614"/>
    </source>
</evidence>
<keyword evidence="9 14" id="KW-1133">Transmembrane helix</keyword>
<protein>
    <recommendedName>
        <fullName evidence="15">TIR domain-containing protein</fullName>
    </recommendedName>
</protein>
<keyword evidence="4" id="KW-0433">Leucine-rich repeat</keyword>
<dbReference type="AlphaFoldDB" id="A0AAW0PZH7"/>
<dbReference type="Proteomes" id="UP001460270">
    <property type="component" value="Unassembled WGS sequence"/>
</dbReference>
<reference evidence="17" key="1">
    <citation type="submission" date="2024-04" db="EMBL/GenBank/DDBJ databases">
        <title>Salinicola lusitanus LLJ914,a marine bacterium isolated from the Okinawa Trough.</title>
        <authorList>
            <person name="Li J."/>
        </authorList>
    </citation>
    <scope>NUCLEOTIDE SEQUENCE [LARGE SCALE GENOMIC DNA]</scope>
</reference>
<dbReference type="GO" id="GO:0045087">
    <property type="term" value="P:innate immune response"/>
    <property type="evidence" value="ECO:0007669"/>
    <property type="project" value="UniProtKB-KW"/>
</dbReference>
<feature type="domain" description="TIR" evidence="15">
    <location>
        <begin position="104"/>
        <end position="247"/>
    </location>
</feature>
<evidence type="ECO:0000256" key="9">
    <source>
        <dbReference type="ARBA" id="ARBA00022989"/>
    </source>
</evidence>
<dbReference type="FunFam" id="3.40.50.10140:FF:000001">
    <property type="entry name" value="Toll-like receptor 2"/>
    <property type="match status" value="1"/>
</dbReference>
<evidence type="ECO:0000256" key="2">
    <source>
        <dbReference type="ARBA" id="ARBA00009634"/>
    </source>
</evidence>
<dbReference type="GO" id="GO:0006954">
    <property type="term" value="P:inflammatory response"/>
    <property type="evidence" value="ECO:0007669"/>
    <property type="project" value="UniProtKB-KW"/>
</dbReference>
<evidence type="ECO:0000256" key="14">
    <source>
        <dbReference type="SAM" id="Phobius"/>
    </source>
</evidence>
<evidence type="ECO:0000256" key="6">
    <source>
        <dbReference type="ARBA" id="ARBA00022729"/>
    </source>
</evidence>
<dbReference type="GO" id="GO:0038023">
    <property type="term" value="F:signaling receptor activity"/>
    <property type="evidence" value="ECO:0007669"/>
    <property type="project" value="TreeGrafter"/>
</dbReference>
<evidence type="ECO:0000256" key="7">
    <source>
        <dbReference type="ARBA" id="ARBA00022737"/>
    </source>
</evidence>
<keyword evidence="5 14" id="KW-0812">Transmembrane</keyword>
<keyword evidence="10 14" id="KW-0472">Membrane</keyword>
<keyword evidence="6" id="KW-0732">Signal</keyword>
<evidence type="ECO:0000259" key="15">
    <source>
        <dbReference type="PROSITE" id="PS50104"/>
    </source>
</evidence>
<keyword evidence="7" id="KW-0677">Repeat</keyword>
<evidence type="ECO:0000256" key="13">
    <source>
        <dbReference type="ARBA" id="ARBA00023198"/>
    </source>
</evidence>
<evidence type="ECO:0000256" key="12">
    <source>
        <dbReference type="ARBA" id="ARBA00023180"/>
    </source>
</evidence>
<evidence type="ECO:0000256" key="3">
    <source>
        <dbReference type="ARBA" id="ARBA00022588"/>
    </source>
</evidence>
<dbReference type="EMBL" id="JBBPFD010000002">
    <property type="protein sequence ID" value="KAK7940099.1"/>
    <property type="molecule type" value="Genomic_DNA"/>
</dbReference>
<dbReference type="Pfam" id="PF01582">
    <property type="entry name" value="TIR"/>
    <property type="match status" value="1"/>
</dbReference>
<keyword evidence="17" id="KW-1185">Reference proteome</keyword>
<organism evidence="16 17">
    <name type="scientific">Mugilogobius chulae</name>
    <name type="common">yellowstripe goby</name>
    <dbReference type="NCBI Taxonomy" id="88201"/>
    <lineage>
        <taxon>Eukaryota</taxon>
        <taxon>Metazoa</taxon>
        <taxon>Chordata</taxon>
        <taxon>Craniata</taxon>
        <taxon>Vertebrata</taxon>
        <taxon>Euteleostomi</taxon>
        <taxon>Actinopterygii</taxon>
        <taxon>Neopterygii</taxon>
        <taxon>Teleostei</taxon>
        <taxon>Neoteleostei</taxon>
        <taxon>Acanthomorphata</taxon>
        <taxon>Gobiaria</taxon>
        <taxon>Gobiiformes</taxon>
        <taxon>Gobioidei</taxon>
        <taxon>Gobiidae</taxon>
        <taxon>Gobionellinae</taxon>
        <taxon>Mugilogobius</taxon>
    </lineage>
</organism>
<dbReference type="SMART" id="SM00255">
    <property type="entry name" value="TIR"/>
    <property type="match status" value="1"/>
</dbReference>
<dbReference type="PANTHER" id="PTHR24365:SF522">
    <property type="entry name" value="LOW QUALITY PROTEIN: TOLL-LIKE RECEPTOR 13-RELATED"/>
    <property type="match status" value="1"/>
</dbReference>
<proteinExistence type="inferred from homology"/>
<keyword evidence="3" id="KW-0399">Innate immunity</keyword>
<dbReference type="PROSITE" id="PS50104">
    <property type="entry name" value="TIR"/>
    <property type="match status" value="1"/>
</dbReference>
<keyword evidence="11" id="KW-0675">Receptor</keyword>
<name>A0AAW0PZH7_9GOBI</name>
<accession>A0AAW0PZH7</accession>
<dbReference type="PANTHER" id="PTHR24365">
    <property type="entry name" value="TOLL-LIKE RECEPTOR"/>
    <property type="match status" value="1"/>
</dbReference>
<dbReference type="SUPFAM" id="SSF52200">
    <property type="entry name" value="Toll/Interleukin receptor TIR domain"/>
    <property type="match status" value="1"/>
</dbReference>
<dbReference type="Gene3D" id="3.80.10.10">
    <property type="entry name" value="Ribonuclease Inhibitor"/>
    <property type="match status" value="1"/>
</dbReference>
<feature type="transmembrane region" description="Helical" evidence="14">
    <location>
        <begin position="47"/>
        <end position="70"/>
    </location>
</feature>
<evidence type="ECO:0000256" key="5">
    <source>
        <dbReference type="ARBA" id="ARBA00022692"/>
    </source>
</evidence>
<evidence type="ECO:0000313" key="16">
    <source>
        <dbReference type="EMBL" id="KAK7940099.1"/>
    </source>
</evidence>
<dbReference type="InterPro" id="IPR035897">
    <property type="entry name" value="Toll_tir_struct_dom_sf"/>
</dbReference>
<dbReference type="InterPro" id="IPR032675">
    <property type="entry name" value="LRR_dom_sf"/>
</dbReference>
<dbReference type="GO" id="GO:0005886">
    <property type="term" value="C:plasma membrane"/>
    <property type="evidence" value="ECO:0007669"/>
    <property type="project" value="TreeGrafter"/>
</dbReference>
<evidence type="ECO:0000256" key="1">
    <source>
        <dbReference type="ARBA" id="ARBA00004479"/>
    </source>
</evidence>
<dbReference type="Gene3D" id="3.40.50.10140">
    <property type="entry name" value="Toll/interleukin-1 receptor homology (TIR) domain"/>
    <property type="match status" value="1"/>
</dbReference>
<comment type="subcellular location">
    <subcellularLocation>
        <location evidence="1">Membrane</location>
        <topology evidence="1">Single-pass type I membrane protein</topology>
    </subcellularLocation>
</comment>
<evidence type="ECO:0000313" key="17">
    <source>
        <dbReference type="Proteomes" id="UP001460270"/>
    </source>
</evidence>
<evidence type="ECO:0000256" key="8">
    <source>
        <dbReference type="ARBA" id="ARBA00022859"/>
    </source>
</evidence>
<keyword evidence="8" id="KW-0391">Immunity</keyword>
<evidence type="ECO:0000256" key="11">
    <source>
        <dbReference type="ARBA" id="ARBA00023170"/>
    </source>
</evidence>
<dbReference type="GO" id="GO:0002224">
    <property type="term" value="P:toll-like receptor signaling pathway"/>
    <property type="evidence" value="ECO:0007669"/>
    <property type="project" value="TreeGrafter"/>
</dbReference>
<feature type="transmembrane region" description="Helical" evidence="14">
    <location>
        <begin position="76"/>
        <end position="93"/>
    </location>
</feature>
<sequence length="266" mass="31639">MCDCDNSWFVEWIIKNNQTQVVDAHTFNCNYPPQSRNKKLLDLKVQFCILDVGFIFFITTTCTNILILVATLTYHLSRFQLIYAYYLFLAWLFDSKNRKKRAMTQYDAFISYNTHDETWVYRELVPHLEKEQGWRLCLHHRDFLPGKPIVENIANAVYGSRKTICVISRRYLQSEWCSKRCSWPGTDFRLFDEREDVLILVFLEEIPSAHMSPYYRMKKVLKKRTYLSWPNAAEEKLVFWEKLRQALGSTNTAAEDRLLLTVPQMD</sequence>
<evidence type="ECO:0000256" key="10">
    <source>
        <dbReference type="ARBA" id="ARBA00023136"/>
    </source>
</evidence>